<dbReference type="SUPFAM" id="SSF46565">
    <property type="entry name" value="Chaperone J-domain"/>
    <property type="match status" value="1"/>
</dbReference>
<dbReference type="GO" id="GO:0051082">
    <property type="term" value="F:unfolded protein binding"/>
    <property type="evidence" value="ECO:0007669"/>
    <property type="project" value="TreeGrafter"/>
</dbReference>
<dbReference type="Gene3D" id="1.10.287.110">
    <property type="entry name" value="DnaJ domain"/>
    <property type="match status" value="1"/>
</dbReference>
<dbReference type="PANTHER" id="PTHR43096:SF52">
    <property type="entry name" value="DNAJ HOMOLOG 1, MITOCHONDRIAL-RELATED"/>
    <property type="match status" value="1"/>
</dbReference>
<dbReference type="PRINTS" id="PR00625">
    <property type="entry name" value="JDOMAIN"/>
</dbReference>
<dbReference type="Proteomes" id="UP000094094">
    <property type="component" value="Chromosome"/>
</dbReference>
<organism evidence="4 5">
    <name type="scientific">Streptomyces lydicus</name>
    <dbReference type="NCBI Taxonomy" id="47763"/>
    <lineage>
        <taxon>Bacteria</taxon>
        <taxon>Bacillati</taxon>
        <taxon>Actinomycetota</taxon>
        <taxon>Actinomycetes</taxon>
        <taxon>Kitasatosporales</taxon>
        <taxon>Streptomycetaceae</taxon>
        <taxon>Streptomyces</taxon>
    </lineage>
</organism>
<dbReference type="OrthoDB" id="166297at2"/>
<dbReference type="SMART" id="SM00271">
    <property type="entry name" value="DnaJ"/>
    <property type="match status" value="1"/>
</dbReference>
<reference evidence="4 5" key="1">
    <citation type="submission" date="2016-09" db="EMBL/GenBank/DDBJ databases">
        <title>Complete genome sequencing of Streptomyces lydicus 103 and metabolic pathways analysis of antibiotic biosynthesis.</title>
        <authorList>
            <person name="Jia N."/>
            <person name="Ding M.-Z."/>
            <person name="Gao F."/>
            <person name="Yuan Y.-J."/>
        </authorList>
    </citation>
    <scope>NUCLEOTIDE SEQUENCE [LARGE SCALE GENOMIC DNA]</scope>
    <source>
        <strain evidence="4 5">103</strain>
    </source>
</reference>
<feature type="compositionally biased region" description="Basic and acidic residues" evidence="2">
    <location>
        <begin position="64"/>
        <end position="75"/>
    </location>
</feature>
<dbReference type="GO" id="GO:0005737">
    <property type="term" value="C:cytoplasm"/>
    <property type="evidence" value="ECO:0007669"/>
    <property type="project" value="TreeGrafter"/>
</dbReference>
<evidence type="ECO:0000313" key="5">
    <source>
        <dbReference type="Proteomes" id="UP000094094"/>
    </source>
</evidence>
<gene>
    <name evidence="4" type="ORF">SL103_15635</name>
</gene>
<proteinExistence type="predicted"/>
<dbReference type="CDD" id="cd06257">
    <property type="entry name" value="DnaJ"/>
    <property type="match status" value="1"/>
</dbReference>
<protein>
    <recommendedName>
        <fullName evidence="3">J domain-containing protein</fullName>
    </recommendedName>
</protein>
<evidence type="ECO:0000313" key="4">
    <source>
        <dbReference type="EMBL" id="AOP47506.1"/>
    </source>
</evidence>
<sequence length="139" mass="15638">MPAPEHDPYAVLGVPPSASAREITAAYRRLVRALHPDTGAAGRPDARHGLDEVLAAYRTLHDPRLRAAHDAARGRREPRRRPATGAQPPVRVHRSEGALGRRTGPVRVEFRYEVRLRRDERAAVESLLAWILRLRGRDR</sequence>
<evidence type="ECO:0000256" key="2">
    <source>
        <dbReference type="SAM" id="MobiDB-lite"/>
    </source>
</evidence>
<feature type="domain" description="J" evidence="3">
    <location>
        <begin position="7"/>
        <end position="73"/>
    </location>
</feature>
<dbReference type="PROSITE" id="PS50076">
    <property type="entry name" value="DNAJ_2"/>
    <property type="match status" value="1"/>
</dbReference>
<evidence type="ECO:0000256" key="1">
    <source>
        <dbReference type="ARBA" id="ARBA00023186"/>
    </source>
</evidence>
<keyword evidence="5" id="KW-1185">Reference proteome</keyword>
<feature type="region of interest" description="Disordered" evidence="2">
    <location>
        <begin position="64"/>
        <end position="99"/>
    </location>
</feature>
<keyword evidence="1" id="KW-0143">Chaperone</keyword>
<dbReference type="InterPro" id="IPR036869">
    <property type="entry name" value="J_dom_sf"/>
</dbReference>
<evidence type="ECO:0000259" key="3">
    <source>
        <dbReference type="PROSITE" id="PS50076"/>
    </source>
</evidence>
<dbReference type="KEGG" id="slc:SL103_15635"/>
<dbReference type="RefSeq" id="WP_069569630.1">
    <property type="nucleotide sequence ID" value="NZ_CP017157.1"/>
</dbReference>
<dbReference type="GO" id="GO:0042026">
    <property type="term" value="P:protein refolding"/>
    <property type="evidence" value="ECO:0007669"/>
    <property type="project" value="TreeGrafter"/>
</dbReference>
<dbReference type="Pfam" id="PF00226">
    <property type="entry name" value="DnaJ"/>
    <property type="match status" value="1"/>
</dbReference>
<dbReference type="AlphaFoldDB" id="A0A1D7VL62"/>
<dbReference type="PANTHER" id="PTHR43096">
    <property type="entry name" value="DNAJ HOMOLOG 1, MITOCHONDRIAL-RELATED"/>
    <property type="match status" value="1"/>
</dbReference>
<accession>A0A1D7VL62</accession>
<name>A0A1D7VL62_9ACTN</name>
<dbReference type="InterPro" id="IPR001623">
    <property type="entry name" value="DnaJ_domain"/>
</dbReference>
<dbReference type="EMBL" id="CP017157">
    <property type="protein sequence ID" value="AOP47506.1"/>
    <property type="molecule type" value="Genomic_DNA"/>
</dbReference>